<keyword evidence="2" id="KW-0238">DNA-binding</keyword>
<proteinExistence type="predicted"/>
<dbReference type="PANTHER" id="PTHR33164">
    <property type="entry name" value="TRANSCRIPTIONAL REGULATOR, MARR FAMILY"/>
    <property type="match status" value="1"/>
</dbReference>
<dbReference type="InterPro" id="IPR036390">
    <property type="entry name" value="WH_DNA-bd_sf"/>
</dbReference>
<dbReference type="OrthoDB" id="3177763at2"/>
<dbReference type="Pfam" id="PF01047">
    <property type="entry name" value="MarR"/>
    <property type="match status" value="1"/>
</dbReference>
<accession>W7IVH3</accession>
<feature type="domain" description="HTH marR-type" evidence="4">
    <location>
        <begin position="19"/>
        <end position="151"/>
    </location>
</feature>
<dbReference type="GO" id="GO:0003677">
    <property type="term" value="F:DNA binding"/>
    <property type="evidence" value="ECO:0007669"/>
    <property type="project" value="UniProtKB-KW"/>
</dbReference>
<name>W7IVH3_9PSEU</name>
<dbReference type="InterPro" id="IPR023187">
    <property type="entry name" value="Tscrpt_reg_MarR-type_CS"/>
</dbReference>
<reference evidence="5 6" key="1">
    <citation type="journal article" date="2014" name="Genome Announc.">
        <title>Draft Genome Sequence of the Antitrypanosomally Active Sponge-Associated Bacterium Actinokineospora sp. Strain EG49.</title>
        <authorList>
            <person name="Harjes J."/>
            <person name="Ryu T."/>
            <person name="Abdelmohsen U.R."/>
            <person name="Moitinho-Silva L."/>
            <person name="Horn H."/>
            <person name="Ravasi T."/>
            <person name="Hentschel U."/>
        </authorList>
    </citation>
    <scope>NUCLEOTIDE SEQUENCE [LARGE SCALE GENOMIC DNA]</scope>
    <source>
        <strain evidence="5 6">EG49</strain>
    </source>
</reference>
<dbReference type="PRINTS" id="PR00598">
    <property type="entry name" value="HTHMARR"/>
</dbReference>
<dbReference type="STRING" id="909613.UO65_0294"/>
<keyword evidence="3" id="KW-0804">Transcription</keyword>
<evidence type="ECO:0000256" key="3">
    <source>
        <dbReference type="ARBA" id="ARBA00023163"/>
    </source>
</evidence>
<dbReference type="InterPro" id="IPR000835">
    <property type="entry name" value="HTH_MarR-typ"/>
</dbReference>
<sequence length="162" mass="17694">MAQDPPGPATAPLPGAARGGPISHAVFRVARLHRLLAGRLLRQVGLHPGQETLLMHLWESGPQRQTDLMAVLGSDSATVTRTVQRLEQAGFVRRGPWPGDRRATLVESTPAGNALRARVEESWRELEQITVAGMDGAERDTALSVLTRLEENLLAECPENRR</sequence>
<evidence type="ECO:0000259" key="4">
    <source>
        <dbReference type="PROSITE" id="PS50995"/>
    </source>
</evidence>
<dbReference type="InterPro" id="IPR039422">
    <property type="entry name" value="MarR/SlyA-like"/>
</dbReference>
<comment type="caution">
    <text evidence="5">The sequence shown here is derived from an EMBL/GenBank/DDBJ whole genome shotgun (WGS) entry which is preliminary data.</text>
</comment>
<dbReference type="GO" id="GO:0006950">
    <property type="term" value="P:response to stress"/>
    <property type="evidence" value="ECO:0007669"/>
    <property type="project" value="TreeGrafter"/>
</dbReference>
<keyword evidence="1" id="KW-0805">Transcription regulation</keyword>
<dbReference type="InterPro" id="IPR036388">
    <property type="entry name" value="WH-like_DNA-bd_sf"/>
</dbReference>
<organism evidence="5 6">
    <name type="scientific">Actinokineospora spheciospongiae</name>
    <dbReference type="NCBI Taxonomy" id="909613"/>
    <lineage>
        <taxon>Bacteria</taxon>
        <taxon>Bacillati</taxon>
        <taxon>Actinomycetota</taxon>
        <taxon>Actinomycetes</taxon>
        <taxon>Pseudonocardiales</taxon>
        <taxon>Pseudonocardiaceae</taxon>
        <taxon>Actinokineospora</taxon>
    </lineage>
</organism>
<dbReference type="eggNOG" id="COG1846">
    <property type="taxonomic scope" value="Bacteria"/>
</dbReference>
<evidence type="ECO:0000313" key="6">
    <source>
        <dbReference type="Proteomes" id="UP000019277"/>
    </source>
</evidence>
<dbReference type="Proteomes" id="UP000019277">
    <property type="component" value="Unassembled WGS sequence"/>
</dbReference>
<evidence type="ECO:0000256" key="1">
    <source>
        <dbReference type="ARBA" id="ARBA00023015"/>
    </source>
</evidence>
<accession>A0A8E3BDY5</accession>
<dbReference type="PANTHER" id="PTHR33164:SF43">
    <property type="entry name" value="HTH-TYPE TRANSCRIPTIONAL REPRESSOR YETL"/>
    <property type="match status" value="1"/>
</dbReference>
<dbReference type="GO" id="GO:0003700">
    <property type="term" value="F:DNA-binding transcription factor activity"/>
    <property type="evidence" value="ECO:0007669"/>
    <property type="project" value="InterPro"/>
</dbReference>
<dbReference type="SMART" id="SM00347">
    <property type="entry name" value="HTH_MARR"/>
    <property type="match status" value="1"/>
</dbReference>
<dbReference type="Gene3D" id="1.10.10.10">
    <property type="entry name" value="Winged helix-like DNA-binding domain superfamily/Winged helix DNA-binding domain"/>
    <property type="match status" value="1"/>
</dbReference>
<dbReference type="PROSITE" id="PS01117">
    <property type="entry name" value="HTH_MARR_1"/>
    <property type="match status" value="1"/>
</dbReference>
<dbReference type="SUPFAM" id="SSF46785">
    <property type="entry name" value="Winged helix' DNA-binding domain"/>
    <property type="match status" value="1"/>
</dbReference>
<dbReference type="AlphaFoldDB" id="W7IVH3"/>
<protein>
    <submittedName>
        <fullName evidence="5">Transcriptional regulator, MarR family</fullName>
    </submittedName>
</protein>
<dbReference type="PROSITE" id="PS50995">
    <property type="entry name" value="HTH_MARR_2"/>
    <property type="match status" value="1"/>
</dbReference>
<evidence type="ECO:0000313" key="5">
    <source>
        <dbReference type="EMBL" id="EWC64373.1"/>
    </source>
</evidence>
<evidence type="ECO:0000256" key="2">
    <source>
        <dbReference type="ARBA" id="ARBA00023125"/>
    </source>
</evidence>
<gene>
    <name evidence="5" type="ORF">UO65_0294</name>
</gene>
<keyword evidence="6" id="KW-1185">Reference proteome</keyword>
<dbReference type="RefSeq" id="WP_035277940.1">
    <property type="nucleotide sequence ID" value="NZ_AYXG01000008.1"/>
</dbReference>
<dbReference type="EMBL" id="AYXG01000008">
    <property type="protein sequence ID" value="EWC64373.1"/>
    <property type="molecule type" value="Genomic_DNA"/>
</dbReference>